<dbReference type="Pfam" id="PF03796">
    <property type="entry name" value="DnaB_C"/>
    <property type="match status" value="1"/>
</dbReference>
<dbReference type="GO" id="GO:0006269">
    <property type="term" value="P:DNA replication, synthesis of primer"/>
    <property type="evidence" value="ECO:0007669"/>
    <property type="project" value="UniProtKB-UniRule"/>
</dbReference>
<dbReference type="EMBL" id="SMBH01000019">
    <property type="protein sequence ID" value="TCU11032.1"/>
    <property type="molecule type" value="Genomic_DNA"/>
</dbReference>
<comment type="similarity">
    <text evidence="1 14">Belongs to the helicase family. DnaB subfamily.</text>
</comment>
<dbReference type="NCBIfam" id="TIGR00665">
    <property type="entry name" value="DnaB"/>
    <property type="match status" value="1"/>
</dbReference>
<sequence>MGWMSRGSTPCHQGDTGDIFSLAASRAVEKSNNVQSVTDFTASPRLLLSCTCICLGEPANPGTEKTERIKMNDAARKIAAVAPAEQHYREAPNNIEAEQALLGAILMNNDAYYRVSDFLKPIHLYEPLHRKIYEVAGDIIRMGKIANPVTIKTFLKADEKVGDMTVSEYLARLAREAVTIINAEDYGRAIYDLALRRALITIGEDMVNIAYDAPLDMPPQTQIEDTERRLFELAENGRYDGGFQAFNDAVALAIDMAAVAKERDGGLSGISTGIHSLDSKMGGLQRSDLIILAGRPGMGKTSLATNIAYNIAAAYEGEVQSDGSMKAKNGGVVGFYSLEMSSEQLATRIISEQTEVSSSKIRRGDINDADFEKLVACSMMMQKVPLYIDQTGGISIAQLAARARRLKRQRGLDVLVVDYVQLMTGSGKANENRVQEITQITTGLKALGKELNVPIIALSQLSRQVESRDDKRPQLSDLRESGSIEQDADVVLFVFREEYYVKNMEPRDPADPKYSEWEALFDKVKGTADVIIAKQRHGPTGTVKLAFQAEFTRFADLADSSFVQYEEH</sequence>
<evidence type="ECO:0000256" key="2">
    <source>
        <dbReference type="ARBA" id="ARBA00011643"/>
    </source>
</evidence>
<comment type="subunit">
    <text evidence="2">Homohexamer.</text>
</comment>
<dbReference type="GO" id="GO:0005524">
    <property type="term" value="F:ATP binding"/>
    <property type="evidence" value="ECO:0007669"/>
    <property type="project" value="UniProtKB-UniRule"/>
</dbReference>
<dbReference type="InterPro" id="IPR027417">
    <property type="entry name" value="P-loop_NTPase"/>
</dbReference>
<evidence type="ECO:0000256" key="7">
    <source>
        <dbReference type="ARBA" id="ARBA00022806"/>
    </source>
</evidence>
<evidence type="ECO:0000256" key="4">
    <source>
        <dbReference type="ARBA" id="ARBA00022705"/>
    </source>
</evidence>
<feature type="domain" description="SF4 helicase" evidence="15">
    <location>
        <begin position="263"/>
        <end position="561"/>
    </location>
</feature>
<evidence type="ECO:0000256" key="1">
    <source>
        <dbReference type="ARBA" id="ARBA00008428"/>
    </source>
</evidence>
<dbReference type="GO" id="GO:0016887">
    <property type="term" value="F:ATP hydrolysis activity"/>
    <property type="evidence" value="ECO:0007669"/>
    <property type="project" value="RHEA"/>
</dbReference>
<dbReference type="NCBIfam" id="NF006606">
    <property type="entry name" value="PRK09165.1"/>
    <property type="match status" value="1"/>
</dbReference>
<protein>
    <recommendedName>
        <fullName evidence="13 14">Replicative DNA helicase</fullName>
        <ecNumber evidence="13 14">5.6.2.3</ecNumber>
    </recommendedName>
</protein>
<dbReference type="GO" id="GO:0005829">
    <property type="term" value="C:cytosol"/>
    <property type="evidence" value="ECO:0007669"/>
    <property type="project" value="TreeGrafter"/>
</dbReference>
<evidence type="ECO:0000256" key="13">
    <source>
        <dbReference type="NCBIfam" id="TIGR00665"/>
    </source>
</evidence>
<dbReference type="PROSITE" id="PS51199">
    <property type="entry name" value="SF4_HELICASE"/>
    <property type="match status" value="1"/>
</dbReference>
<dbReference type="InterPro" id="IPR007693">
    <property type="entry name" value="DNA_helicase_DnaB-like_N"/>
</dbReference>
<keyword evidence="8 14" id="KW-0067">ATP-binding</keyword>
<dbReference type="GO" id="GO:1990077">
    <property type="term" value="C:primosome complex"/>
    <property type="evidence" value="ECO:0007669"/>
    <property type="project" value="UniProtKB-UniRule"/>
</dbReference>
<evidence type="ECO:0000256" key="9">
    <source>
        <dbReference type="ARBA" id="ARBA00023125"/>
    </source>
</evidence>
<dbReference type="InterPro" id="IPR036185">
    <property type="entry name" value="DNA_heli_DnaB-like_N_sf"/>
</dbReference>
<keyword evidence="6 14" id="KW-0378">Hydrolase</keyword>
<comment type="caution">
    <text evidence="16">The sequence shown here is derived from an EMBL/GenBank/DDBJ whole genome shotgun (WGS) entry which is preliminary data.</text>
</comment>
<dbReference type="InterPro" id="IPR007692">
    <property type="entry name" value="DNA_helicase_DnaB"/>
</dbReference>
<evidence type="ECO:0000256" key="14">
    <source>
        <dbReference type="RuleBase" id="RU362085"/>
    </source>
</evidence>
<proteinExistence type="inferred from homology"/>
<dbReference type="InterPro" id="IPR016136">
    <property type="entry name" value="DNA_helicase_N/primase_C"/>
</dbReference>
<evidence type="ECO:0000256" key="5">
    <source>
        <dbReference type="ARBA" id="ARBA00022741"/>
    </source>
</evidence>
<evidence type="ECO:0000256" key="8">
    <source>
        <dbReference type="ARBA" id="ARBA00022840"/>
    </source>
</evidence>
<dbReference type="Gene3D" id="3.40.50.300">
    <property type="entry name" value="P-loop containing nucleotide triphosphate hydrolases"/>
    <property type="match status" value="1"/>
</dbReference>
<evidence type="ECO:0000313" key="16">
    <source>
        <dbReference type="EMBL" id="TCU11032.1"/>
    </source>
</evidence>
<keyword evidence="9 14" id="KW-0238">DNA-binding</keyword>
<dbReference type="AlphaFoldDB" id="A0A4R3PYX8"/>
<evidence type="ECO:0000256" key="6">
    <source>
        <dbReference type="ARBA" id="ARBA00022801"/>
    </source>
</evidence>
<keyword evidence="3 14" id="KW-0639">Primosome</keyword>
<dbReference type="GO" id="GO:0003677">
    <property type="term" value="F:DNA binding"/>
    <property type="evidence" value="ECO:0007669"/>
    <property type="project" value="UniProtKB-UniRule"/>
</dbReference>
<evidence type="ECO:0000256" key="3">
    <source>
        <dbReference type="ARBA" id="ARBA00022515"/>
    </source>
</evidence>
<dbReference type="PANTHER" id="PTHR30153">
    <property type="entry name" value="REPLICATIVE DNA HELICASE DNAB"/>
    <property type="match status" value="1"/>
</dbReference>
<organism evidence="16 17">
    <name type="scientific">Rhizobium sullae</name>
    <name type="common">Rhizobium hedysari</name>
    <dbReference type="NCBI Taxonomy" id="50338"/>
    <lineage>
        <taxon>Bacteria</taxon>
        <taxon>Pseudomonadati</taxon>
        <taxon>Pseudomonadota</taxon>
        <taxon>Alphaproteobacteria</taxon>
        <taxon>Hyphomicrobiales</taxon>
        <taxon>Rhizobiaceae</taxon>
        <taxon>Rhizobium/Agrobacterium group</taxon>
        <taxon>Rhizobium</taxon>
    </lineage>
</organism>
<keyword evidence="7 14" id="KW-0347">Helicase</keyword>
<evidence type="ECO:0000256" key="10">
    <source>
        <dbReference type="ARBA" id="ARBA00023235"/>
    </source>
</evidence>
<name>A0A4R3PYX8_RHISU</name>
<dbReference type="SUPFAM" id="SSF52540">
    <property type="entry name" value="P-loop containing nucleoside triphosphate hydrolases"/>
    <property type="match status" value="1"/>
</dbReference>
<comment type="catalytic activity">
    <reaction evidence="12 14">
        <text>ATP + H2O = ADP + phosphate + H(+)</text>
        <dbReference type="Rhea" id="RHEA:13065"/>
        <dbReference type="ChEBI" id="CHEBI:15377"/>
        <dbReference type="ChEBI" id="CHEBI:15378"/>
        <dbReference type="ChEBI" id="CHEBI:30616"/>
        <dbReference type="ChEBI" id="CHEBI:43474"/>
        <dbReference type="ChEBI" id="CHEBI:456216"/>
        <dbReference type="EC" id="5.6.2.3"/>
    </reaction>
</comment>
<evidence type="ECO:0000256" key="11">
    <source>
        <dbReference type="ARBA" id="ARBA00044932"/>
    </source>
</evidence>
<keyword evidence="10" id="KW-0413">Isomerase</keyword>
<dbReference type="InterPro" id="IPR003593">
    <property type="entry name" value="AAA+_ATPase"/>
</dbReference>
<dbReference type="SUPFAM" id="SSF48024">
    <property type="entry name" value="N-terminal domain of DnaB helicase"/>
    <property type="match status" value="1"/>
</dbReference>
<comment type="function">
    <text evidence="11 14">The main replicative DNA helicase, it participates in initiation and elongation during chromosome replication. Travels ahead of the DNA replisome, separating dsDNA into templates for DNA synthesis. A processive ATP-dependent 5'-3' DNA helicase it has DNA-dependent ATPase activity.</text>
</comment>
<dbReference type="Pfam" id="PF00772">
    <property type="entry name" value="DnaB"/>
    <property type="match status" value="1"/>
</dbReference>
<reference evidence="16 17" key="1">
    <citation type="submission" date="2019-03" db="EMBL/GenBank/DDBJ databases">
        <title>Genomic Encyclopedia of Type Strains, Phase IV (KMG-V): Genome sequencing to study the core and pangenomes of soil and plant-associated prokaryotes.</title>
        <authorList>
            <person name="Whitman W."/>
        </authorList>
    </citation>
    <scope>NUCLEOTIDE SEQUENCE [LARGE SCALE GENOMIC DNA]</scope>
    <source>
        <strain evidence="16 17">Hc14</strain>
    </source>
</reference>
<keyword evidence="5 14" id="KW-0547">Nucleotide-binding</keyword>
<dbReference type="Gene3D" id="1.10.860.10">
    <property type="entry name" value="DNAb Helicase, Chain A"/>
    <property type="match status" value="1"/>
</dbReference>
<dbReference type="GO" id="GO:0043139">
    <property type="term" value="F:5'-3' DNA helicase activity"/>
    <property type="evidence" value="ECO:0007669"/>
    <property type="project" value="UniProtKB-EC"/>
</dbReference>
<dbReference type="CDD" id="cd00984">
    <property type="entry name" value="DnaB_C"/>
    <property type="match status" value="1"/>
</dbReference>
<keyword evidence="4 14" id="KW-0235">DNA replication</keyword>
<evidence type="ECO:0000259" key="15">
    <source>
        <dbReference type="PROSITE" id="PS51199"/>
    </source>
</evidence>
<gene>
    <name evidence="16" type="ORF">EV132_11928</name>
</gene>
<dbReference type="SMART" id="SM00382">
    <property type="entry name" value="AAA"/>
    <property type="match status" value="1"/>
</dbReference>
<dbReference type="Proteomes" id="UP000294576">
    <property type="component" value="Unassembled WGS sequence"/>
</dbReference>
<evidence type="ECO:0000256" key="12">
    <source>
        <dbReference type="ARBA" id="ARBA00048954"/>
    </source>
</evidence>
<dbReference type="InterPro" id="IPR007694">
    <property type="entry name" value="DNA_helicase_DnaB-like_C"/>
</dbReference>
<accession>A0A4R3PYX8</accession>
<dbReference type="EC" id="5.6.2.3" evidence="13 14"/>
<dbReference type="PANTHER" id="PTHR30153:SF2">
    <property type="entry name" value="REPLICATIVE DNA HELICASE"/>
    <property type="match status" value="1"/>
</dbReference>
<evidence type="ECO:0000313" key="17">
    <source>
        <dbReference type="Proteomes" id="UP000294576"/>
    </source>
</evidence>